<name>A0A369WC13_9GAMM</name>
<dbReference type="GO" id="GO:0005975">
    <property type="term" value="P:carbohydrate metabolic process"/>
    <property type="evidence" value="ECO:0007669"/>
    <property type="project" value="InterPro"/>
</dbReference>
<evidence type="ECO:0000313" key="2">
    <source>
        <dbReference type="Proteomes" id="UP000253769"/>
    </source>
</evidence>
<reference evidence="1 2" key="1">
    <citation type="submission" date="2018-07" db="EMBL/GenBank/DDBJ databases">
        <title>Motiliproteus coralliicola sp. nov., a bacterium isolated from Coral.</title>
        <authorList>
            <person name="Wang G."/>
        </authorList>
    </citation>
    <scope>NUCLEOTIDE SEQUENCE [LARGE SCALE GENOMIC DNA]</scope>
    <source>
        <strain evidence="1 2">C34</strain>
    </source>
</reference>
<dbReference type="InterPro" id="IPR011330">
    <property type="entry name" value="Glyco_hydro/deAcase_b/a-brl"/>
</dbReference>
<sequence length="261" mass="29590">MNPTPIDDSQSWQLLADELDCWRALDRTPTLWWRDDDAEQDSEALQRLCRLSREFAIPLSLAVIPAGADESLRPLFQFTPRLQALQHGYSHQNHAPASKRKCELGDDRPLSDIMEQLSRGRVRLTQLLGQAFVPALVPPWNRLSEALVDQLQSQDFVGLSTLGPRQAEVASGLRLNHVHIDLINWREGRCFAGDAQVLGQLINHLRQRRLAEVDPQEATGLMSHHLAHDEGCWDFLERLFGFLDDQPVRWLTGAELFNPAG</sequence>
<organism evidence="1 2">
    <name type="scientific">Motiliproteus coralliicola</name>
    <dbReference type="NCBI Taxonomy" id="2283196"/>
    <lineage>
        <taxon>Bacteria</taxon>
        <taxon>Pseudomonadati</taxon>
        <taxon>Pseudomonadota</taxon>
        <taxon>Gammaproteobacteria</taxon>
        <taxon>Oceanospirillales</taxon>
        <taxon>Oceanospirillaceae</taxon>
        <taxon>Motiliproteus</taxon>
    </lineage>
</organism>
<dbReference type="SUPFAM" id="SSF88713">
    <property type="entry name" value="Glycoside hydrolase/deacetylase"/>
    <property type="match status" value="1"/>
</dbReference>
<dbReference type="RefSeq" id="WP_114695904.1">
    <property type="nucleotide sequence ID" value="NZ_QQOH01000003.1"/>
</dbReference>
<dbReference type="EMBL" id="QQOH01000003">
    <property type="protein sequence ID" value="RDE19558.1"/>
    <property type="molecule type" value="Genomic_DNA"/>
</dbReference>
<dbReference type="OrthoDB" id="6086702at2"/>
<gene>
    <name evidence="1" type="ORF">DV711_11755</name>
</gene>
<dbReference type="Proteomes" id="UP000253769">
    <property type="component" value="Unassembled WGS sequence"/>
</dbReference>
<evidence type="ECO:0008006" key="3">
    <source>
        <dbReference type="Google" id="ProtNLM"/>
    </source>
</evidence>
<comment type="caution">
    <text evidence="1">The sequence shown here is derived from an EMBL/GenBank/DDBJ whole genome shotgun (WGS) entry which is preliminary data.</text>
</comment>
<dbReference type="InterPro" id="IPR049591">
    <property type="entry name" value="CE4_u4-like"/>
</dbReference>
<evidence type="ECO:0000313" key="1">
    <source>
        <dbReference type="EMBL" id="RDE19558.1"/>
    </source>
</evidence>
<proteinExistence type="predicted"/>
<dbReference type="CDD" id="cd10928">
    <property type="entry name" value="CE4_u4"/>
    <property type="match status" value="1"/>
</dbReference>
<accession>A0A369WC13</accession>
<keyword evidence="2" id="KW-1185">Reference proteome</keyword>
<dbReference type="AlphaFoldDB" id="A0A369WC13"/>
<dbReference type="Gene3D" id="3.20.20.370">
    <property type="entry name" value="Glycoside hydrolase/deacetylase"/>
    <property type="match status" value="1"/>
</dbReference>
<protein>
    <recommendedName>
        <fullName evidence="3">Polysaccharide deacetylase</fullName>
    </recommendedName>
</protein>